<dbReference type="InterPro" id="IPR004839">
    <property type="entry name" value="Aminotransferase_I/II_large"/>
</dbReference>
<protein>
    <recommendedName>
        <fullName evidence="6">Aminotransferase</fullName>
        <ecNumber evidence="6">2.6.1.-</ecNumber>
    </recommendedName>
</protein>
<dbReference type="Pfam" id="PF00155">
    <property type="entry name" value="Aminotran_1_2"/>
    <property type="match status" value="1"/>
</dbReference>
<dbReference type="CDD" id="cd00609">
    <property type="entry name" value="AAT_like"/>
    <property type="match status" value="1"/>
</dbReference>
<dbReference type="PANTHER" id="PTHR46383:SF3">
    <property type="entry name" value="ASPARTATE AMINOTRANSFERASE-RELATED"/>
    <property type="match status" value="1"/>
</dbReference>
<accession>A0A7X2NT45</accession>
<dbReference type="PANTHER" id="PTHR46383">
    <property type="entry name" value="ASPARTATE AMINOTRANSFERASE"/>
    <property type="match status" value="1"/>
</dbReference>
<keyword evidence="3 6" id="KW-0032">Aminotransferase</keyword>
<comment type="caution">
    <text evidence="8">The sequence shown here is derived from an EMBL/GenBank/DDBJ whole genome shotgun (WGS) entry which is preliminary data.</text>
</comment>
<organism evidence="8 9">
    <name type="scientific">Stecheria intestinalis</name>
    <dbReference type="NCBI Taxonomy" id="2606630"/>
    <lineage>
        <taxon>Bacteria</taxon>
        <taxon>Bacillati</taxon>
        <taxon>Bacillota</taxon>
        <taxon>Erysipelotrichia</taxon>
        <taxon>Erysipelotrichales</taxon>
        <taxon>Erysipelotrichaceae</taxon>
        <taxon>Stecheria</taxon>
    </lineage>
</organism>
<dbReference type="Gene3D" id="3.40.640.10">
    <property type="entry name" value="Type I PLP-dependent aspartate aminotransferase-like (Major domain)"/>
    <property type="match status" value="1"/>
</dbReference>
<gene>
    <name evidence="8" type="ORF">FYJ51_08965</name>
</gene>
<dbReference type="InterPro" id="IPR050596">
    <property type="entry name" value="AspAT/PAT-like"/>
</dbReference>
<evidence type="ECO:0000256" key="2">
    <source>
        <dbReference type="ARBA" id="ARBA00007441"/>
    </source>
</evidence>
<evidence type="ECO:0000256" key="5">
    <source>
        <dbReference type="ARBA" id="ARBA00022898"/>
    </source>
</evidence>
<dbReference type="FunFam" id="3.40.640.10:FF:000033">
    <property type="entry name" value="Aspartate aminotransferase"/>
    <property type="match status" value="1"/>
</dbReference>
<sequence>MSESYLSDRVKDMPESLLWKFFSLARQTPGVISLSVGEPDFPTPWHISEEGIYAIEKGRTYYPPSKGLEQLRKGIPEYYRRRFGTEGYEIENVLVTCGASEAIDLACRCVLNPGDECIVLDPGYIAYEPAVLLAGGVPVYLKLKESEGFKVTPEALEACISDKTKMIILNYPCNPTGGIMEKADYEKIVPILKKHHIYTLNDEIYLELTYGGERYSMARFEDMRDQMMIVSGFSKAYSMTGWRLGYALASKEMINAMTTIHQYTTMGPATPAQFAAIEAISKRSDHDIEMHCESFKARRNFLVSQLNKMGLHTPMPEGAFYVFANITPTGLSSYDFCVRLLQEEKVCVIPGNAFGPSGEGFVRISYAYSLEELKSACAHIQNFLKQFGL</sequence>
<dbReference type="InterPro" id="IPR015421">
    <property type="entry name" value="PyrdxlP-dep_Trfase_major"/>
</dbReference>
<dbReference type="PROSITE" id="PS00105">
    <property type="entry name" value="AA_TRANSFER_CLASS_1"/>
    <property type="match status" value="1"/>
</dbReference>
<dbReference type="RefSeq" id="WP_154505106.1">
    <property type="nucleotide sequence ID" value="NZ_VUMN01000021.1"/>
</dbReference>
<feature type="domain" description="Aminotransferase class I/classII large" evidence="7">
    <location>
        <begin position="30"/>
        <end position="380"/>
    </location>
</feature>
<dbReference type="AlphaFoldDB" id="A0A7X2NT45"/>
<evidence type="ECO:0000313" key="9">
    <source>
        <dbReference type="Proteomes" id="UP000461880"/>
    </source>
</evidence>
<dbReference type="Proteomes" id="UP000461880">
    <property type="component" value="Unassembled WGS sequence"/>
</dbReference>
<name>A0A7X2NT45_9FIRM</name>
<evidence type="ECO:0000256" key="4">
    <source>
        <dbReference type="ARBA" id="ARBA00022679"/>
    </source>
</evidence>
<dbReference type="InterPro" id="IPR015422">
    <property type="entry name" value="PyrdxlP-dep_Trfase_small"/>
</dbReference>
<reference evidence="8 9" key="1">
    <citation type="submission" date="2019-08" db="EMBL/GenBank/DDBJ databases">
        <title>In-depth cultivation of the pig gut microbiome towards novel bacterial diversity and tailored functional studies.</title>
        <authorList>
            <person name="Wylensek D."/>
            <person name="Hitch T.C.A."/>
            <person name="Clavel T."/>
        </authorList>
    </citation>
    <scope>NUCLEOTIDE SEQUENCE [LARGE SCALE GENOMIC DNA]</scope>
    <source>
        <strain evidence="8 9">Oil+RF-744-GAM-WT-6</strain>
    </source>
</reference>
<keyword evidence="5" id="KW-0663">Pyridoxal phosphate</keyword>
<comment type="cofactor">
    <cofactor evidence="1 6">
        <name>pyridoxal 5'-phosphate</name>
        <dbReference type="ChEBI" id="CHEBI:597326"/>
    </cofactor>
</comment>
<dbReference type="GO" id="GO:0008483">
    <property type="term" value="F:transaminase activity"/>
    <property type="evidence" value="ECO:0007669"/>
    <property type="project" value="UniProtKB-KW"/>
</dbReference>
<keyword evidence="4 6" id="KW-0808">Transferase</keyword>
<evidence type="ECO:0000313" key="8">
    <source>
        <dbReference type="EMBL" id="MSS59034.1"/>
    </source>
</evidence>
<keyword evidence="9" id="KW-1185">Reference proteome</keyword>
<proteinExistence type="inferred from homology"/>
<dbReference type="SUPFAM" id="SSF53383">
    <property type="entry name" value="PLP-dependent transferases"/>
    <property type="match status" value="1"/>
</dbReference>
<dbReference type="Gene3D" id="3.90.1150.10">
    <property type="entry name" value="Aspartate Aminotransferase, domain 1"/>
    <property type="match status" value="1"/>
</dbReference>
<evidence type="ECO:0000256" key="3">
    <source>
        <dbReference type="ARBA" id="ARBA00022576"/>
    </source>
</evidence>
<evidence type="ECO:0000259" key="7">
    <source>
        <dbReference type="Pfam" id="PF00155"/>
    </source>
</evidence>
<dbReference type="InterPro" id="IPR015424">
    <property type="entry name" value="PyrdxlP-dep_Trfase"/>
</dbReference>
<dbReference type="EC" id="2.6.1.-" evidence="6"/>
<dbReference type="InterPro" id="IPR004838">
    <property type="entry name" value="NHTrfase_class1_PyrdxlP-BS"/>
</dbReference>
<comment type="similarity">
    <text evidence="2 6">Belongs to the class-I pyridoxal-phosphate-dependent aminotransferase family.</text>
</comment>
<evidence type="ECO:0000256" key="6">
    <source>
        <dbReference type="RuleBase" id="RU000481"/>
    </source>
</evidence>
<dbReference type="GO" id="GO:0030170">
    <property type="term" value="F:pyridoxal phosphate binding"/>
    <property type="evidence" value="ECO:0007669"/>
    <property type="project" value="InterPro"/>
</dbReference>
<dbReference type="GO" id="GO:0006520">
    <property type="term" value="P:amino acid metabolic process"/>
    <property type="evidence" value="ECO:0007669"/>
    <property type="project" value="InterPro"/>
</dbReference>
<dbReference type="EMBL" id="VUMN01000021">
    <property type="protein sequence ID" value="MSS59034.1"/>
    <property type="molecule type" value="Genomic_DNA"/>
</dbReference>
<evidence type="ECO:0000256" key="1">
    <source>
        <dbReference type="ARBA" id="ARBA00001933"/>
    </source>
</evidence>